<evidence type="ECO:0000256" key="8">
    <source>
        <dbReference type="ARBA" id="ARBA00023170"/>
    </source>
</evidence>
<dbReference type="EMBL" id="CP023777">
    <property type="protein sequence ID" value="ATL49923.1"/>
    <property type="molecule type" value="Genomic_DNA"/>
</dbReference>
<dbReference type="Pfam" id="PF13715">
    <property type="entry name" value="CarbopepD_reg_2"/>
    <property type="match status" value="1"/>
</dbReference>
<evidence type="ECO:0000256" key="9">
    <source>
        <dbReference type="ARBA" id="ARBA00023237"/>
    </source>
</evidence>
<evidence type="ECO:0000256" key="7">
    <source>
        <dbReference type="ARBA" id="ARBA00023136"/>
    </source>
</evidence>
<dbReference type="GO" id="GO:0015344">
    <property type="term" value="F:siderophore uptake transmembrane transporter activity"/>
    <property type="evidence" value="ECO:0007669"/>
    <property type="project" value="TreeGrafter"/>
</dbReference>
<evidence type="ECO:0000256" key="4">
    <source>
        <dbReference type="ARBA" id="ARBA00022692"/>
    </source>
</evidence>
<keyword evidence="2 10" id="KW-0813">Transport</keyword>
<dbReference type="PROSITE" id="PS52016">
    <property type="entry name" value="TONB_DEPENDENT_REC_3"/>
    <property type="match status" value="1"/>
</dbReference>
<dbReference type="InterPro" id="IPR008969">
    <property type="entry name" value="CarboxyPept-like_regulatory"/>
</dbReference>
<dbReference type="Pfam" id="PF00593">
    <property type="entry name" value="TonB_dep_Rec_b-barrel"/>
    <property type="match status" value="1"/>
</dbReference>
<dbReference type="InterPro" id="IPR023997">
    <property type="entry name" value="TonB-dep_OMP_SusC/RagA_CS"/>
</dbReference>
<dbReference type="PANTHER" id="PTHR30069">
    <property type="entry name" value="TONB-DEPENDENT OUTER MEMBRANE RECEPTOR"/>
    <property type="match status" value="1"/>
</dbReference>
<dbReference type="Gene3D" id="2.170.130.10">
    <property type="entry name" value="TonB-dependent receptor, plug domain"/>
    <property type="match status" value="1"/>
</dbReference>
<evidence type="ECO:0000313" key="15">
    <source>
        <dbReference type="Proteomes" id="UP000220133"/>
    </source>
</evidence>
<evidence type="ECO:0000256" key="5">
    <source>
        <dbReference type="ARBA" id="ARBA00022729"/>
    </source>
</evidence>
<feature type="domain" description="TonB-dependent receptor plug" evidence="13">
    <location>
        <begin position="155"/>
        <end position="283"/>
    </location>
</feature>
<dbReference type="AlphaFoldDB" id="A0A291R1D8"/>
<feature type="domain" description="TonB-dependent receptor-like beta-barrel" evidence="12">
    <location>
        <begin position="522"/>
        <end position="908"/>
    </location>
</feature>
<dbReference type="InterPro" id="IPR036942">
    <property type="entry name" value="Beta-barrel_TonB_sf"/>
</dbReference>
<keyword evidence="15" id="KW-1185">Reference proteome</keyword>
<evidence type="ECO:0000256" key="3">
    <source>
        <dbReference type="ARBA" id="ARBA00022452"/>
    </source>
</evidence>
<dbReference type="PANTHER" id="PTHR30069:SF29">
    <property type="entry name" value="HEMOGLOBIN AND HEMOGLOBIN-HAPTOGLOBIN-BINDING PROTEIN 1-RELATED"/>
    <property type="match status" value="1"/>
</dbReference>
<accession>A0A291R1D8</accession>
<dbReference type="InterPro" id="IPR012910">
    <property type="entry name" value="Plug_dom"/>
</dbReference>
<dbReference type="SUPFAM" id="SSF56935">
    <property type="entry name" value="Porins"/>
    <property type="match status" value="1"/>
</dbReference>
<proteinExistence type="inferred from homology"/>
<dbReference type="InterPro" id="IPR039426">
    <property type="entry name" value="TonB-dep_rcpt-like"/>
</dbReference>
<keyword evidence="6 11" id="KW-0798">TonB box</keyword>
<comment type="similarity">
    <text evidence="10 11">Belongs to the TonB-dependent receptor family.</text>
</comment>
<evidence type="ECO:0000259" key="13">
    <source>
        <dbReference type="Pfam" id="PF07715"/>
    </source>
</evidence>
<protein>
    <submittedName>
        <fullName evidence="14">SusC/RagA family TonB-linked outer membrane protein</fullName>
    </submittedName>
</protein>
<sequence length="1091" mass="120639">MYDNAVNSNALVHLPSTKLSLDQLVKILGQQTGLDVKLINNNIYIKNKPANNASVQQEKITVKGTVLSKDDNSPIPGATIAVNGKVSAVSGQDGSFALDVPKGATLEFKSIGLSPVKYVANAGANNIKIEMSTNVTQLNSVVVTALGIKREEKALGYAVTKMDNEDFTNAISNNWTNNLSGKVAGVNILKSNGGPGGSNKIILRGENTFDMNNEALIVIDGVITSASSGRMTGTGSGSYLDGDSPTDFGTSLNDINPEDIENVTVLKGPGASALYGSRGANGAIIITTKSGSSIQKGLGVSFNSNSSFESISRWPDYQYEYGQGAAGQDSWYSYLTTADGSSTKSTSSSWGPKFDGQSYFQYDPQTRTTGAERTPWVPYTNNRKDFFETGKNFTNALSIEGGNKNTNARLSFTNLNNTWIVPNTGYTRNTIAISLNHKVTEKLKISTKVNYTNKKADNLPSTGYNNQTIMYFIRGLVPNANIDWFRDYWVPGKEQLEQTRPFSSLLDNPFLQVYEMLNTMNRHSIVGNVSANYDFTKNLSLTVRSSLDYSYDARSQRRPKGTQKFVDGMYRTQNIFNQETNMDFMLRYSKSLVKNVKADISFGGSRMHNKYNKDEVRAEKLRVPGEYNFANSKINLETRPYHSEYAVNSLYGLIALSYKDFLYFDATLRNDWTSTLAVPADLSRTSYFYDSYNVSTILSELFELPRNINYLKLRGSIATVGSGGTTPYLTMFGYVPQTNYNSGLSNPTYIANEDLEPSKTVSYEVGTEMKLFGRFNLDVAVYQNNSKNQIIRAPIDPSSGFRGSVLNAGEIRNRGIEIAASYNVLKNKKGLNWTTNITYSTNKGKILTLAKGLDTYILGTGPANRGQITAIPGGYMGDLYGLGYERAPDGQIIYNDLGYPILGQSVKYLGNTNPDYRFGWGNEFKWKQFRFNFLFDSQFGGVGYSLTHAVLAEEGKLKKTIPGRYNGIIGDGVVMDKDGNYIPNTTIATNIQAYYNEHFKRDNVEANTFSTDFIKLRETRIDYTLDSKLVRRLKLQRASVGIFGRDLFMITDWPAFDPEFGTLSGDDINKGFEIGQFPSTRTIGINLTVGF</sequence>
<dbReference type="NCBIfam" id="TIGR04056">
    <property type="entry name" value="OMP_RagA_SusC"/>
    <property type="match status" value="1"/>
</dbReference>
<dbReference type="InterPro" id="IPR037066">
    <property type="entry name" value="Plug_dom_sf"/>
</dbReference>
<evidence type="ECO:0000259" key="12">
    <source>
        <dbReference type="Pfam" id="PF00593"/>
    </source>
</evidence>
<dbReference type="KEGG" id="cbae:COR50_16735"/>
<dbReference type="Gene3D" id="2.60.40.1120">
    <property type="entry name" value="Carboxypeptidase-like, regulatory domain"/>
    <property type="match status" value="1"/>
</dbReference>
<evidence type="ECO:0000256" key="2">
    <source>
        <dbReference type="ARBA" id="ARBA00022448"/>
    </source>
</evidence>
<dbReference type="OrthoDB" id="9768177at2"/>
<evidence type="ECO:0000256" key="6">
    <source>
        <dbReference type="ARBA" id="ARBA00023077"/>
    </source>
</evidence>
<comment type="subcellular location">
    <subcellularLocation>
        <location evidence="1 10">Cell outer membrane</location>
        <topology evidence="1 10">Multi-pass membrane protein</topology>
    </subcellularLocation>
</comment>
<dbReference type="GO" id="GO:0009279">
    <property type="term" value="C:cell outer membrane"/>
    <property type="evidence" value="ECO:0007669"/>
    <property type="project" value="UniProtKB-SubCell"/>
</dbReference>
<evidence type="ECO:0000313" key="14">
    <source>
        <dbReference type="EMBL" id="ATL49923.1"/>
    </source>
</evidence>
<evidence type="ECO:0000256" key="10">
    <source>
        <dbReference type="PROSITE-ProRule" id="PRU01360"/>
    </source>
</evidence>
<keyword evidence="4 10" id="KW-0812">Transmembrane</keyword>
<keyword evidence="9 10" id="KW-0998">Cell outer membrane</keyword>
<keyword evidence="3 10" id="KW-1134">Transmembrane beta strand</keyword>
<reference evidence="14 15" key="1">
    <citation type="submission" date="2017-10" db="EMBL/GenBank/DDBJ databases">
        <title>Paenichitinophaga pekingensis gen. nov., sp. nov., isolated from activated sludge.</title>
        <authorList>
            <person name="Jin D."/>
            <person name="Kong X."/>
            <person name="Deng Y."/>
            <person name="Bai Z."/>
        </authorList>
    </citation>
    <scope>NUCLEOTIDE SEQUENCE [LARGE SCALE GENOMIC DNA]</scope>
    <source>
        <strain evidence="14 15">13</strain>
    </source>
</reference>
<keyword evidence="8" id="KW-0675">Receptor</keyword>
<evidence type="ECO:0000256" key="1">
    <source>
        <dbReference type="ARBA" id="ARBA00004571"/>
    </source>
</evidence>
<dbReference type="InterPro" id="IPR000531">
    <property type="entry name" value="Beta-barrel_TonB"/>
</dbReference>
<gene>
    <name evidence="14" type="ORF">COR50_16735</name>
</gene>
<dbReference type="SUPFAM" id="SSF49464">
    <property type="entry name" value="Carboxypeptidase regulatory domain-like"/>
    <property type="match status" value="1"/>
</dbReference>
<name>A0A291R1D8_9BACT</name>
<keyword evidence="5" id="KW-0732">Signal</keyword>
<dbReference type="Pfam" id="PF07715">
    <property type="entry name" value="Plug"/>
    <property type="match status" value="1"/>
</dbReference>
<dbReference type="InterPro" id="IPR023996">
    <property type="entry name" value="TonB-dep_OMP_SusC/RagA"/>
</dbReference>
<dbReference type="NCBIfam" id="TIGR04057">
    <property type="entry name" value="SusC_RagA_signa"/>
    <property type="match status" value="1"/>
</dbReference>
<dbReference type="Proteomes" id="UP000220133">
    <property type="component" value="Chromosome"/>
</dbReference>
<dbReference type="GO" id="GO:0044718">
    <property type="term" value="P:siderophore transmembrane transport"/>
    <property type="evidence" value="ECO:0007669"/>
    <property type="project" value="TreeGrafter"/>
</dbReference>
<keyword evidence="7 10" id="KW-0472">Membrane</keyword>
<dbReference type="Gene3D" id="2.40.170.20">
    <property type="entry name" value="TonB-dependent receptor, beta-barrel domain"/>
    <property type="match status" value="1"/>
</dbReference>
<organism evidence="14 15">
    <name type="scientific">Chitinophaga caeni</name>
    <dbReference type="NCBI Taxonomy" id="2029983"/>
    <lineage>
        <taxon>Bacteria</taxon>
        <taxon>Pseudomonadati</taxon>
        <taxon>Bacteroidota</taxon>
        <taxon>Chitinophagia</taxon>
        <taxon>Chitinophagales</taxon>
        <taxon>Chitinophagaceae</taxon>
        <taxon>Chitinophaga</taxon>
    </lineage>
</organism>
<evidence type="ECO:0000256" key="11">
    <source>
        <dbReference type="RuleBase" id="RU003357"/>
    </source>
</evidence>